<organism evidence="1 2">
    <name type="scientific">Gossypium gossypioides</name>
    <name type="common">Mexican cotton</name>
    <name type="synonym">Selera gossypioides</name>
    <dbReference type="NCBI Taxonomy" id="34282"/>
    <lineage>
        <taxon>Eukaryota</taxon>
        <taxon>Viridiplantae</taxon>
        <taxon>Streptophyta</taxon>
        <taxon>Embryophyta</taxon>
        <taxon>Tracheophyta</taxon>
        <taxon>Spermatophyta</taxon>
        <taxon>Magnoliopsida</taxon>
        <taxon>eudicotyledons</taxon>
        <taxon>Gunneridae</taxon>
        <taxon>Pentapetalae</taxon>
        <taxon>rosids</taxon>
        <taxon>malvids</taxon>
        <taxon>Malvales</taxon>
        <taxon>Malvaceae</taxon>
        <taxon>Malvoideae</taxon>
        <taxon>Gossypium</taxon>
    </lineage>
</organism>
<name>A0A7J9D1A5_GOSGO</name>
<evidence type="ECO:0000313" key="1">
    <source>
        <dbReference type="EMBL" id="MBA0754519.1"/>
    </source>
</evidence>
<dbReference type="EMBL" id="JABEZY010262196">
    <property type="protein sequence ID" value="MBA0754519.1"/>
    <property type="molecule type" value="Genomic_DNA"/>
</dbReference>
<proteinExistence type="predicted"/>
<comment type="caution">
    <text evidence="1">The sequence shown here is derived from an EMBL/GenBank/DDBJ whole genome shotgun (WGS) entry which is preliminary data.</text>
</comment>
<dbReference type="Proteomes" id="UP000593579">
    <property type="component" value="Unassembled WGS sequence"/>
</dbReference>
<gene>
    <name evidence="1" type="ORF">Gogos_020497</name>
</gene>
<reference evidence="1 2" key="1">
    <citation type="journal article" date="2019" name="Genome Biol. Evol.">
        <title>Insights into the evolution of the New World diploid cottons (Gossypium, subgenus Houzingenia) based on genome sequencing.</title>
        <authorList>
            <person name="Grover C.E."/>
            <person name="Arick M.A. 2nd"/>
            <person name="Thrash A."/>
            <person name="Conover J.L."/>
            <person name="Sanders W.S."/>
            <person name="Peterson D.G."/>
            <person name="Frelichowski J.E."/>
            <person name="Scheffler J.A."/>
            <person name="Scheffler B.E."/>
            <person name="Wendel J.F."/>
        </authorList>
    </citation>
    <scope>NUCLEOTIDE SEQUENCE [LARGE SCALE GENOMIC DNA]</scope>
    <source>
        <strain evidence="1">5</strain>
        <tissue evidence="1">Leaf</tissue>
    </source>
</reference>
<sequence length="239" mass="27826">MGSVARADWSETCEQLLGNVSNKFRGSWIEMGWLEDNFKTIEASASTPTKLDDIRLALYQQTEEERRYDYLPTHEPFLTPELVISLDYLDWLKHNGKPYLLPTAKKSRQLHCRRRRRRPINLRLREHTVGGLTFSLALQEDPIVVQPPSQYGSYIFIANPVYYTETSQHEPSATTSIPSPSVGYPRNRLFIQEEMYNGQLVPRRGQPQRKEMNMEIIIEVHVKLKEKDDKEPLDQIVLP</sequence>
<accession>A0A7J9D1A5</accession>
<protein>
    <submittedName>
        <fullName evidence="1">Uncharacterized protein</fullName>
    </submittedName>
</protein>
<keyword evidence="2" id="KW-1185">Reference proteome</keyword>
<dbReference type="AlphaFoldDB" id="A0A7J9D1A5"/>
<evidence type="ECO:0000313" key="2">
    <source>
        <dbReference type="Proteomes" id="UP000593579"/>
    </source>
</evidence>